<gene>
    <name evidence="1" type="ORF">GGI18_005179</name>
</gene>
<evidence type="ECO:0000313" key="2">
    <source>
        <dbReference type="Proteomes" id="UP001140066"/>
    </source>
</evidence>
<comment type="caution">
    <text evidence="1">The sequence shown here is derived from an EMBL/GenBank/DDBJ whole genome shotgun (WGS) entry which is preliminary data.</text>
</comment>
<reference evidence="1" key="1">
    <citation type="submission" date="2022-07" db="EMBL/GenBank/DDBJ databases">
        <title>Phylogenomic reconstructions and comparative analyses of Kickxellomycotina fungi.</title>
        <authorList>
            <person name="Reynolds N.K."/>
            <person name="Stajich J.E."/>
            <person name="Barry K."/>
            <person name="Grigoriev I.V."/>
            <person name="Crous P."/>
            <person name="Smith M.E."/>
        </authorList>
    </citation>
    <scope>NUCLEOTIDE SEQUENCE</scope>
    <source>
        <strain evidence="1">BCRC 34191</strain>
    </source>
</reference>
<dbReference type="Proteomes" id="UP001140066">
    <property type="component" value="Unassembled WGS sequence"/>
</dbReference>
<name>A0ACC1K051_9FUNG</name>
<proteinExistence type="predicted"/>
<dbReference type="EMBL" id="JANBUK010002762">
    <property type="protein sequence ID" value="KAJ2770647.1"/>
    <property type="molecule type" value="Genomic_DNA"/>
</dbReference>
<organism evidence="1 2">
    <name type="scientific">Coemansia linderi</name>
    <dbReference type="NCBI Taxonomy" id="2663919"/>
    <lineage>
        <taxon>Eukaryota</taxon>
        <taxon>Fungi</taxon>
        <taxon>Fungi incertae sedis</taxon>
        <taxon>Zoopagomycota</taxon>
        <taxon>Kickxellomycotina</taxon>
        <taxon>Kickxellomycetes</taxon>
        <taxon>Kickxellales</taxon>
        <taxon>Kickxellaceae</taxon>
        <taxon>Coemansia</taxon>
    </lineage>
</organism>
<accession>A0ACC1K051</accession>
<protein>
    <submittedName>
        <fullName evidence="1">Uncharacterized protein</fullName>
    </submittedName>
</protein>
<keyword evidence="2" id="KW-1185">Reference proteome</keyword>
<sequence>MRPDPHKQKASRRYQAKHKTAAPASTQEAGPSTSLAEQSAIGEDHSGTGEHAEAREEEDINEFLRYLKDESQRVSTEQSAVYFQLRAEAESAELGIHNEGVWQKLLEVNWDSSLKNAATNTTLQRLLDTDYEFAPAEELRGGDVGQDGETAIQATRAHSITRQLNAVDLAPNAKSLPVLKQQTPAKVKSAQPADDLEAFLDDLL</sequence>
<evidence type="ECO:0000313" key="1">
    <source>
        <dbReference type="EMBL" id="KAJ2770647.1"/>
    </source>
</evidence>